<dbReference type="Pfam" id="PF00710">
    <property type="entry name" value="Asparaginase"/>
    <property type="match status" value="1"/>
</dbReference>
<feature type="domain" description="L-asparaginase N-terminal" evidence="1">
    <location>
        <begin position="16"/>
        <end position="206"/>
    </location>
</feature>
<proteinExistence type="predicted"/>
<dbReference type="InterPro" id="IPR037152">
    <property type="entry name" value="L-asparaginase_N_sf"/>
</dbReference>
<dbReference type="AlphaFoldDB" id="X1QBG3"/>
<dbReference type="PIRSF" id="PIRSF001220">
    <property type="entry name" value="L-ASNase_gatD"/>
    <property type="match status" value="1"/>
</dbReference>
<feature type="non-terminal residue" evidence="2">
    <location>
        <position position="1"/>
    </location>
</feature>
<evidence type="ECO:0000259" key="1">
    <source>
        <dbReference type="Pfam" id="PF00710"/>
    </source>
</evidence>
<protein>
    <recommendedName>
        <fullName evidence="1">L-asparaginase N-terminal domain-containing protein</fullName>
    </recommendedName>
</protein>
<reference evidence="2" key="1">
    <citation type="journal article" date="2014" name="Front. Microbiol.">
        <title>High frequency of phylogenetically diverse reductive dehalogenase-homologous genes in deep subseafloor sedimentary metagenomes.</title>
        <authorList>
            <person name="Kawai M."/>
            <person name="Futagami T."/>
            <person name="Toyoda A."/>
            <person name="Takaki Y."/>
            <person name="Nishi S."/>
            <person name="Hori S."/>
            <person name="Arai W."/>
            <person name="Tsubouchi T."/>
            <person name="Morono Y."/>
            <person name="Uchiyama I."/>
            <person name="Ito T."/>
            <person name="Fujiyama A."/>
            <person name="Inagaki F."/>
            <person name="Takami H."/>
        </authorList>
    </citation>
    <scope>NUCLEOTIDE SEQUENCE</scope>
    <source>
        <strain evidence="2">Expedition CK06-06</strain>
    </source>
</reference>
<dbReference type="EMBL" id="BARV01031698">
    <property type="protein sequence ID" value="GAI40609.1"/>
    <property type="molecule type" value="Genomic_DNA"/>
</dbReference>
<organism evidence="2">
    <name type="scientific">marine sediment metagenome</name>
    <dbReference type="NCBI Taxonomy" id="412755"/>
    <lineage>
        <taxon>unclassified sequences</taxon>
        <taxon>metagenomes</taxon>
        <taxon>ecological metagenomes</taxon>
    </lineage>
</organism>
<dbReference type="PROSITE" id="PS51732">
    <property type="entry name" value="ASN_GLN_ASE_3"/>
    <property type="match status" value="1"/>
</dbReference>
<feature type="non-terminal residue" evidence="2">
    <location>
        <position position="252"/>
    </location>
</feature>
<comment type="caution">
    <text evidence="2">The sequence shown here is derived from an EMBL/GenBank/DDBJ whole genome shotgun (WGS) entry which is preliminary data.</text>
</comment>
<dbReference type="InterPro" id="IPR036152">
    <property type="entry name" value="Asp/glu_Ase-like_sf"/>
</dbReference>
<dbReference type="PANTHER" id="PTHR11707">
    <property type="entry name" value="L-ASPARAGINASE"/>
    <property type="match status" value="1"/>
</dbReference>
<dbReference type="InterPro" id="IPR027474">
    <property type="entry name" value="L-asparaginase_N"/>
</dbReference>
<sequence length="252" mass="28870">EKEAKVEIKKDREKPNIAMIITGGTIAARLNPRRGGVDWLTSPEDLFKYYPKLFEKINIVKVEVPFMKASEDMDYKDWQKIARTSEKLLNDSNIKGIIITHGTDFLHYTSAALSFFLKDLNKPVVLTYSQRSIDRASSDANLNLQCAALAAISDMAEVMIVGHGTTNDDFCYAMPGTKVKKMHTSRRDAFKVVNAEPFIRIFPDRIERISEYNFRNKNKVKADVKFEEKVALVKVYPGQDPDVLDYYLKKKY</sequence>
<dbReference type="Gene3D" id="3.40.50.1170">
    <property type="entry name" value="L-asparaginase, N-terminal domain"/>
    <property type="match status" value="1"/>
</dbReference>
<dbReference type="SUPFAM" id="SSF53774">
    <property type="entry name" value="Glutaminase/Asparaginase"/>
    <property type="match status" value="1"/>
</dbReference>
<evidence type="ECO:0000313" key="2">
    <source>
        <dbReference type="EMBL" id="GAI40609.1"/>
    </source>
</evidence>
<dbReference type="PRINTS" id="PR00139">
    <property type="entry name" value="ASNGLNASE"/>
</dbReference>
<dbReference type="PROSITE" id="PS00144">
    <property type="entry name" value="ASN_GLN_ASE_1"/>
    <property type="match status" value="1"/>
</dbReference>
<dbReference type="InterPro" id="IPR020827">
    <property type="entry name" value="Asparaginase/glutaminase_AS1"/>
</dbReference>
<dbReference type="GO" id="GO:0006520">
    <property type="term" value="P:amino acid metabolic process"/>
    <property type="evidence" value="ECO:0007669"/>
    <property type="project" value="InterPro"/>
</dbReference>
<dbReference type="SMART" id="SM00870">
    <property type="entry name" value="Asparaginase"/>
    <property type="match status" value="1"/>
</dbReference>
<gene>
    <name evidence="2" type="ORF">S06H3_50118</name>
</gene>
<dbReference type="InterPro" id="IPR006034">
    <property type="entry name" value="Asparaginase/glutaminase-like"/>
</dbReference>
<dbReference type="PIRSF" id="PIRSF500176">
    <property type="entry name" value="L_ASNase"/>
    <property type="match status" value="1"/>
</dbReference>
<accession>X1QBG3</accession>
<dbReference type="SFLD" id="SFLDS00057">
    <property type="entry name" value="Glutaminase/Asparaginase"/>
    <property type="match status" value="1"/>
</dbReference>
<name>X1QBG3_9ZZZZ</name>
<dbReference type="PANTHER" id="PTHR11707:SF28">
    <property type="entry name" value="60 KDA LYSOPHOSPHOLIPASE"/>
    <property type="match status" value="1"/>
</dbReference>